<dbReference type="InterPro" id="IPR037138">
    <property type="entry name" value="His_deacetylse_dom_sf"/>
</dbReference>
<dbReference type="SUPFAM" id="SSF52768">
    <property type="entry name" value="Arginase/deacetylase"/>
    <property type="match status" value="1"/>
</dbReference>
<accession>A0ABV3DCI1</accession>
<dbReference type="PANTHER" id="PTHR10625:SF31">
    <property type="entry name" value="HISTONE DEACETYLASE DOMAIN-CONTAINING PROTEIN"/>
    <property type="match status" value="1"/>
</dbReference>
<evidence type="ECO:0000256" key="1">
    <source>
        <dbReference type="ARBA" id="ARBA00005947"/>
    </source>
</evidence>
<evidence type="ECO:0000259" key="2">
    <source>
        <dbReference type="Pfam" id="PF00850"/>
    </source>
</evidence>
<name>A0ABV3DCI1_9ACTN</name>
<feature type="domain" description="Histone deacetylase" evidence="2">
    <location>
        <begin position="36"/>
        <end position="326"/>
    </location>
</feature>
<evidence type="ECO:0000313" key="3">
    <source>
        <dbReference type="EMBL" id="MEU8133455.1"/>
    </source>
</evidence>
<dbReference type="RefSeq" id="WP_358350966.1">
    <property type="nucleotide sequence ID" value="NZ_JBEZFP010000014.1"/>
</dbReference>
<dbReference type="InterPro" id="IPR023801">
    <property type="entry name" value="His_deacetylse_dom"/>
</dbReference>
<dbReference type="CDD" id="cd09996">
    <property type="entry name" value="HDAC_classII_1"/>
    <property type="match status" value="1"/>
</dbReference>
<sequence length="366" mass="38783">MTTGYVYHEIFGWHDTGTHAGLFPSNPAAGLQPLVHVENAETKRRLHELLVVSGLADQLVRLAPRAATEEEILRVHDRAHLDRVRAESLLPKGGDAGDGLSPFGQGAYEIAALAAGGAIVAVDAVLDGVVDNAYALVRPPGHHAEPQTGMGFCIFGNVAVAVRHAMAARGIERVAVLDWDVHHGNGTQKAFYADPDVLTISLHQDDVFPPRSGYRDERGEGAGLGSAVNVPLPAGSGDGAYLYAMDTVVVPALRAFEPQLVLVASGFDASAMDPMARQMVTSEGYRALTERLLDTAADLCGGRVVMSHEGGYNPSYVPFCGLAVIEAMAGVRTLDDPFLPIVSGFAGQDLQPHQREAVDAARSLLK</sequence>
<gene>
    <name evidence="3" type="ORF">AB0C36_08100</name>
</gene>
<organism evidence="3 4">
    <name type="scientific">Streptodolium elevatio</name>
    <dbReference type="NCBI Taxonomy" id="3157996"/>
    <lineage>
        <taxon>Bacteria</taxon>
        <taxon>Bacillati</taxon>
        <taxon>Actinomycetota</taxon>
        <taxon>Actinomycetes</taxon>
        <taxon>Kitasatosporales</taxon>
        <taxon>Streptomycetaceae</taxon>
        <taxon>Streptodolium</taxon>
    </lineage>
</organism>
<evidence type="ECO:0000313" key="4">
    <source>
        <dbReference type="Proteomes" id="UP001551482"/>
    </source>
</evidence>
<comment type="similarity">
    <text evidence="1">Belongs to the histone deacetylase family.</text>
</comment>
<keyword evidence="4" id="KW-1185">Reference proteome</keyword>
<dbReference type="InterPro" id="IPR023696">
    <property type="entry name" value="Ureohydrolase_dom_sf"/>
</dbReference>
<dbReference type="InterPro" id="IPR000286">
    <property type="entry name" value="HDACs"/>
</dbReference>
<dbReference type="PRINTS" id="PR01270">
    <property type="entry name" value="HDASUPER"/>
</dbReference>
<proteinExistence type="inferred from homology"/>
<protein>
    <submittedName>
        <fullName evidence="3">Class II histone deacetylase</fullName>
    </submittedName>
</protein>
<dbReference type="Pfam" id="PF00850">
    <property type="entry name" value="Hist_deacetyl"/>
    <property type="match status" value="1"/>
</dbReference>
<dbReference type="PANTHER" id="PTHR10625">
    <property type="entry name" value="HISTONE DEACETYLASE HDAC1-RELATED"/>
    <property type="match status" value="1"/>
</dbReference>
<dbReference type="EMBL" id="JBEZFP010000014">
    <property type="protein sequence ID" value="MEU8133455.1"/>
    <property type="molecule type" value="Genomic_DNA"/>
</dbReference>
<dbReference type="Proteomes" id="UP001551482">
    <property type="component" value="Unassembled WGS sequence"/>
</dbReference>
<dbReference type="Gene3D" id="3.40.800.20">
    <property type="entry name" value="Histone deacetylase domain"/>
    <property type="match status" value="1"/>
</dbReference>
<comment type="caution">
    <text evidence="3">The sequence shown here is derived from an EMBL/GenBank/DDBJ whole genome shotgun (WGS) entry which is preliminary data.</text>
</comment>
<reference evidence="3 4" key="1">
    <citation type="submission" date="2024-06" db="EMBL/GenBank/DDBJ databases">
        <title>The Natural Products Discovery Center: Release of the First 8490 Sequenced Strains for Exploring Actinobacteria Biosynthetic Diversity.</title>
        <authorList>
            <person name="Kalkreuter E."/>
            <person name="Kautsar S.A."/>
            <person name="Yang D."/>
            <person name="Bader C.D."/>
            <person name="Teijaro C.N."/>
            <person name="Fluegel L."/>
            <person name="Davis C.M."/>
            <person name="Simpson J.R."/>
            <person name="Lauterbach L."/>
            <person name="Steele A.D."/>
            <person name="Gui C."/>
            <person name="Meng S."/>
            <person name="Li G."/>
            <person name="Viehrig K."/>
            <person name="Ye F."/>
            <person name="Su P."/>
            <person name="Kiefer A.F."/>
            <person name="Nichols A."/>
            <person name="Cepeda A.J."/>
            <person name="Yan W."/>
            <person name="Fan B."/>
            <person name="Jiang Y."/>
            <person name="Adhikari A."/>
            <person name="Zheng C.-J."/>
            <person name="Schuster L."/>
            <person name="Cowan T.M."/>
            <person name="Smanski M.J."/>
            <person name="Chevrette M.G."/>
            <person name="De Carvalho L.P.S."/>
            <person name="Shen B."/>
        </authorList>
    </citation>
    <scope>NUCLEOTIDE SEQUENCE [LARGE SCALE GENOMIC DNA]</scope>
    <source>
        <strain evidence="3 4">NPDC048946</strain>
    </source>
</reference>